<dbReference type="InterPro" id="IPR036375">
    <property type="entry name" value="Hemopexin-like_dom_sf"/>
</dbReference>
<accession>A0A8S9ZW32</accession>
<dbReference type="AlphaFoldDB" id="A0A8S9ZW32"/>
<organism evidence="1 2">
    <name type="scientific">Meloidogyne graminicola</name>
    <dbReference type="NCBI Taxonomy" id="189291"/>
    <lineage>
        <taxon>Eukaryota</taxon>
        <taxon>Metazoa</taxon>
        <taxon>Ecdysozoa</taxon>
        <taxon>Nematoda</taxon>
        <taxon>Chromadorea</taxon>
        <taxon>Rhabditida</taxon>
        <taxon>Tylenchina</taxon>
        <taxon>Tylenchomorpha</taxon>
        <taxon>Tylenchoidea</taxon>
        <taxon>Meloidogynidae</taxon>
        <taxon>Meloidogyninae</taxon>
        <taxon>Meloidogyne</taxon>
    </lineage>
</organism>
<dbReference type="Gene3D" id="2.110.10.10">
    <property type="entry name" value="Hemopexin-like domain"/>
    <property type="match status" value="1"/>
</dbReference>
<gene>
    <name evidence="1" type="ORF">Mgra_00003306</name>
</gene>
<name>A0A8S9ZW32_9BILA</name>
<evidence type="ECO:0000313" key="2">
    <source>
        <dbReference type="Proteomes" id="UP000605970"/>
    </source>
</evidence>
<evidence type="ECO:0000313" key="1">
    <source>
        <dbReference type="EMBL" id="KAF7637337.1"/>
    </source>
</evidence>
<comment type="caution">
    <text evidence="1">The sequence shown here is derived from an EMBL/GenBank/DDBJ whole genome shotgun (WGS) entry which is preliminary data.</text>
</comment>
<protein>
    <submittedName>
        <fullName evidence="1">Uncharacterized protein</fullName>
    </submittedName>
</protein>
<dbReference type="EMBL" id="JABEBT010000021">
    <property type="protein sequence ID" value="KAF7637337.1"/>
    <property type="molecule type" value="Genomic_DNA"/>
</dbReference>
<proteinExistence type="predicted"/>
<feature type="non-terminal residue" evidence="1">
    <location>
        <position position="1"/>
    </location>
</feature>
<keyword evidence="2" id="KW-1185">Reference proteome</keyword>
<sequence>YVKRNKYYLNYGNFKKQKLIKLTAKNTEKCPKKIDAITEGYNKRLYLFSGEIVYEVWKDIHGLQQRQAYLIYELFPNGPRQVTAALINHRNGINLLIAWNRVYRYKWNKKNKKFYKNKFIIYNPYLNIPTFISTKVNAYFQNLVIERLAGVVKYNQNSILWMTKEGNIQLYDLIKYKIGLEIPIDLSRFIACLT</sequence>
<dbReference type="Proteomes" id="UP000605970">
    <property type="component" value="Unassembled WGS sequence"/>
</dbReference>
<reference evidence="1" key="1">
    <citation type="journal article" date="2020" name="Ecol. Evol.">
        <title>Genome structure and content of the rice root-knot nematode (Meloidogyne graminicola).</title>
        <authorList>
            <person name="Phan N.T."/>
            <person name="Danchin E.G.J."/>
            <person name="Klopp C."/>
            <person name="Perfus-Barbeoch L."/>
            <person name="Kozlowski D.K."/>
            <person name="Koutsovoulos G.D."/>
            <person name="Lopez-Roques C."/>
            <person name="Bouchez O."/>
            <person name="Zahm M."/>
            <person name="Besnard G."/>
            <person name="Bellafiore S."/>
        </authorList>
    </citation>
    <scope>NUCLEOTIDE SEQUENCE</scope>
    <source>
        <strain evidence="1">VN-18</strain>
    </source>
</reference>
<dbReference type="OrthoDB" id="5822246at2759"/>
<dbReference type="SUPFAM" id="SSF50923">
    <property type="entry name" value="Hemopexin-like domain"/>
    <property type="match status" value="1"/>
</dbReference>